<dbReference type="EMBL" id="JADKPN010000002">
    <property type="protein sequence ID" value="MBF4762643.1"/>
    <property type="molecule type" value="Genomic_DNA"/>
</dbReference>
<dbReference type="RefSeq" id="WP_194705852.1">
    <property type="nucleotide sequence ID" value="NZ_JADKPN010000002.1"/>
</dbReference>
<comment type="caution">
    <text evidence="1">The sequence shown here is derived from an EMBL/GenBank/DDBJ whole genome shotgun (WGS) entry which is preliminary data.</text>
</comment>
<protein>
    <submittedName>
        <fullName evidence="1">Uncharacterized protein</fullName>
    </submittedName>
</protein>
<dbReference type="AlphaFoldDB" id="A0A930YDD2"/>
<gene>
    <name evidence="1" type="ORF">ISU07_05850</name>
</gene>
<dbReference type="Proteomes" id="UP000640489">
    <property type="component" value="Unassembled WGS sequence"/>
</dbReference>
<reference evidence="1" key="1">
    <citation type="submission" date="2020-11" db="EMBL/GenBank/DDBJ databases">
        <title>Nocardioides sp. nov., isolated from Soil of Cynanchum wilfordii Hemsley rhizosphere.</title>
        <authorList>
            <person name="Lee J.-S."/>
            <person name="Suh M.K."/>
            <person name="Kim J.-S."/>
        </authorList>
    </citation>
    <scope>NUCLEOTIDE SEQUENCE</scope>
    <source>
        <strain evidence="1">KCTC 19275</strain>
    </source>
</reference>
<organism evidence="1 2">
    <name type="scientific">Nocardioides islandensis</name>
    <dbReference type="NCBI Taxonomy" id="433663"/>
    <lineage>
        <taxon>Bacteria</taxon>
        <taxon>Bacillati</taxon>
        <taxon>Actinomycetota</taxon>
        <taxon>Actinomycetes</taxon>
        <taxon>Propionibacteriales</taxon>
        <taxon>Nocardioidaceae</taxon>
        <taxon>Nocardioides</taxon>
    </lineage>
</organism>
<sequence length="136" mass="15593">MTPRWSVTWSAFWPGLAASTGSGVWWQTHGETSGQPQQRGGEVTSRDRVLALARHPSFTSAVAARVVHELGWEELVDVWDETGRLLFMPANLRHLVGYVRVRAAVLDELEGRNPRKFHRWYARQWESLDQGRRTGR</sequence>
<evidence type="ECO:0000313" key="2">
    <source>
        <dbReference type="Proteomes" id="UP000640489"/>
    </source>
</evidence>
<evidence type="ECO:0000313" key="1">
    <source>
        <dbReference type="EMBL" id="MBF4762643.1"/>
    </source>
</evidence>
<proteinExistence type="predicted"/>
<keyword evidence="2" id="KW-1185">Reference proteome</keyword>
<accession>A0A930YDD2</accession>
<name>A0A930YDD2_9ACTN</name>